<organism evidence="4 5">
    <name type="scientific">Sneathiella marina</name>
    <dbReference type="NCBI Taxonomy" id="2950108"/>
    <lineage>
        <taxon>Bacteria</taxon>
        <taxon>Pseudomonadati</taxon>
        <taxon>Pseudomonadota</taxon>
        <taxon>Alphaproteobacteria</taxon>
        <taxon>Sneathiellales</taxon>
        <taxon>Sneathiellaceae</taxon>
        <taxon>Sneathiella</taxon>
    </lineage>
</organism>
<dbReference type="NCBIfam" id="TIGR00254">
    <property type="entry name" value="GGDEF"/>
    <property type="match status" value="1"/>
</dbReference>
<sequence length="743" mass="82641">MSTLKVNLKTTDNSQDKSNPLNGEFAPKVLIVGATSFEAVPEYNPLDAFLYDDKNVDFFQAENEAEGLQFLVAQDDIAVLLVDVSRENKLSGISFVQKIRQEIENKTIRIILFGGLTGYLQDLNVLRQYDINDYLDISNLTVPQLFSSLTIALQSYERIKADQSSRQSLQTILDVTKELYGVRSVKEFCLTILTQLQLIHAETEHCFFCIPDDKSGDLVLAAGKGRYEDLIRKKVVDVVDEHLLSVIQEASHSGINEHSREISVLPLLRNGIFKGAVVLHTVRGATVIEKRQIDLICANVTLGLENADMFEEIKRLAFNDSLTGLDNRAKFRSDVQTFIEEKARPSKSQFIVVQFVLDYLPELNIALGHEAGDDLLQFVSEQLALLFPNAISLARTSGDGFGLCIPYEAGRGLQQIPKTIHKLFERGPAGRVNLPHVTPRIGLAIYPEDADNAAMLWRSTNISLATLSGKGGTYFRYYNKEIAGEINSRVMLNNALKIGIGREDLSLDYQPQVELASGKMIGVEALLRWERENGKFVSPDEFIPIAETSGLIAPISEWVLREACRQRKTWLDMGKTDFKVAVNLSLSVFQDDDFVDLVRNILAETECPANLLELEITESVIMEDPEQALQNFLKIGALGVGFSIDDFGTGYSSLSYLRRLPVSVLKIDKAFIDGMTVNVDDAAITRTVISLGRNLGLKVLAEGVETEEQVAFLKNAGCHQAQGFFFSRPVGEEAILPLIEKYS</sequence>
<dbReference type="Pfam" id="PF00990">
    <property type="entry name" value="GGDEF"/>
    <property type="match status" value="1"/>
</dbReference>
<accession>A0ABY4W7T8</accession>
<dbReference type="CDD" id="cd01948">
    <property type="entry name" value="EAL"/>
    <property type="match status" value="1"/>
</dbReference>
<dbReference type="PROSITE" id="PS50883">
    <property type="entry name" value="EAL"/>
    <property type="match status" value="1"/>
</dbReference>
<gene>
    <name evidence="4" type="ORF">NBZ79_07965</name>
</gene>
<proteinExistence type="predicted"/>
<dbReference type="SMART" id="SM00052">
    <property type="entry name" value="EAL"/>
    <property type="match status" value="1"/>
</dbReference>
<feature type="domain" description="GGDEF" evidence="3">
    <location>
        <begin position="348"/>
        <end position="480"/>
    </location>
</feature>
<dbReference type="Gene3D" id="3.20.20.450">
    <property type="entry name" value="EAL domain"/>
    <property type="match status" value="1"/>
</dbReference>
<dbReference type="Gene3D" id="3.40.50.2300">
    <property type="match status" value="1"/>
</dbReference>
<dbReference type="SUPFAM" id="SSF141868">
    <property type="entry name" value="EAL domain-like"/>
    <property type="match status" value="1"/>
</dbReference>
<evidence type="ECO:0000259" key="3">
    <source>
        <dbReference type="PROSITE" id="PS50887"/>
    </source>
</evidence>
<dbReference type="InterPro" id="IPR001633">
    <property type="entry name" value="EAL_dom"/>
</dbReference>
<feature type="region of interest" description="Disordered" evidence="1">
    <location>
        <begin position="1"/>
        <end position="20"/>
    </location>
</feature>
<dbReference type="InterPro" id="IPR000160">
    <property type="entry name" value="GGDEF_dom"/>
</dbReference>
<dbReference type="InterPro" id="IPR035919">
    <property type="entry name" value="EAL_sf"/>
</dbReference>
<dbReference type="SUPFAM" id="SSF55073">
    <property type="entry name" value="Nucleotide cyclase"/>
    <property type="match status" value="1"/>
</dbReference>
<dbReference type="Pfam" id="PF00563">
    <property type="entry name" value="EAL"/>
    <property type="match status" value="1"/>
</dbReference>
<dbReference type="Proteomes" id="UP001056291">
    <property type="component" value="Chromosome"/>
</dbReference>
<feature type="domain" description="EAL" evidence="2">
    <location>
        <begin position="489"/>
        <end position="743"/>
    </location>
</feature>
<evidence type="ECO:0000259" key="2">
    <source>
        <dbReference type="PROSITE" id="PS50883"/>
    </source>
</evidence>
<dbReference type="SUPFAM" id="SSF55781">
    <property type="entry name" value="GAF domain-like"/>
    <property type="match status" value="1"/>
</dbReference>
<dbReference type="InterPro" id="IPR029787">
    <property type="entry name" value="Nucleotide_cyclase"/>
</dbReference>
<dbReference type="PANTHER" id="PTHR44757:SF2">
    <property type="entry name" value="BIOFILM ARCHITECTURE MAINTENANCE PROTEIN MBAA"/>
    <property type="match status" value="1"/>
</dbReference>
<dbReference type="RefSeq" id="WP_251937186.1">
    <property type="nucleotide sequence ID" value="NZ_CP098747.1"/>
</dbReference>
<dbReference type="PANTHER" id="PTHR44757">
    <property type="entry name" value="DIGUANYLATE CYCLASE DGCP"/>
    <property type="match status" value="1"/>
</dbReference>
<dbReference type="CDD" id="cd01949">
    <property type="entry name" value="GGDEF"/>
    <property type="match status" value="1"/>
</dbReference>
<evidence type="ECO:0000256" key="1">
    <source>
        <dbReference type="SAM" id="MobiDB-lite"/>
    </source>
</evidence>
<evidence type="ECO:0000313" key="4">
    <source>
        <dbReference type="EMBL" id="USG62911.1"/>
    </source>
</evidence>
<dbReference type="InterPro" id="IPR043128">
    <property type="entry name" value="Rev_trsase/Diguanyl_cyclase"/>
</dbReference>
<dbReference type="Gene3D" id="3.30.70.270">
    <property type="match status" value="1"/>
</dbReference>
<dbReference type="PROSITE" id="PS50887">
    <property type="entry name" value="GGDEF"/>
    <property type="match status" value="1"/>
</dbReference>
<dbReference type="Pfam" id="PF11849">
    <property type="entry name" value="DUF3369"/>
    <property type="match status" value="1"/>
</dbReference>
<dbReference type="EMBL" id="CP098747">
    <property type="protein sequence ID" value="USG62911.1"/>
    <property type="molecule type" value="Genomic_DNA"/>
</dbReference>
<reference evidence="4" key="1">
    <citation type="submission" date="2022-06" db="EMBL/GenBank/DDBJ databases">
        <title>Sneathiella actinostolidae sp. nov., isolated from a sea anemonein the Western Pacific Ocean.</title>
        <authorList>
            <person name="Wei M.J."/>
        </authorList>
    </citation>
    <scope>NUCLEOTIDE SEQUENCE</scope>
    <source>
        <strain evidence="4">PHK-P5</strain>
    </source>
</reference>
<keyword evidence="5" id="KW-1185">Reference proteome</keyword>
<dbReference type="SMART" id="SM00267">
    <property type="entry name" value="GGDEF"/>
    <property type="match status" value="1"/>
</dbReference>
<evidence type="ECO:0000313" key="5">
    <source>
        <dbReference type="Proteomes" id="UP001056291"/>
    </source>
</evidence>
<name>A0ABY4W7T8_9PROT</name>
<dbReference type="InterPro" id="IPR052155">
    <property type="entry name" value="Biofilm_reg_signaling"/>
</dbReference>
<protein>
    <submittedName>
        <fullName evidence="4">EAL domain-containing protein</fullName>
    </submittedName>
</protein>
<dbReference type="InterPro" id="IPR021800">
    <property type="entry name" value="DUF3369"/>
</dbReference>